<comment type="caution">
    <text evidence="1">The sequence shown here is derived from an EMBL/GenBank/DDBJ whole genome shotgun (WGS) entry which is preliminary data.</text>
</comment>
<gene>
    <name evidence="1" type="ORF">PROVRUST_07430</name>
</gene>
<dbReference type="Proteomes" id="UP000005512">
    <property type="component" value="Unassembled WGS sequence"/>
</dbReference>
<proteinExistence type="predicted"/>
<sequence>MLSQQDQAVVAAASMTTGQAALHTRLSSSHPFSLLIDRCKVFPVTVD</sequence>
<name>D1P5C5_9GAMM</name>
<evidence type="ECO:0000313" key="1">
    <source>
        <dbReference type="EMBL" id="EFB71486.1"/>
    </source>
</evidence>
<dbReference type="HOGENOM" id="CLU_3172056_0_0_6"/>
<accession>D1P5C5</accession>
<organism evidence="1 2">
    <name type="scientific">Providencia rustigianii DSM 4541</name>
    <dbReference type="NCBI Taxonomy" id="500637"/>
    <lineage>
        <taxon>Bacteria</taxon>
        <taxon>Pseudomonadati</taxon>
        <taxon>Pseudomonadota</taxon>
        <taxon>Gammaproteobacteria</taxon>
        <taxon>Enterobacterales</taxon>
        <taxon>Morganellaceae</taxon>
        <taxon>Providencia</taxon>
    </lineage>
</organism>
<keyword evidence="2" id="KW-1185">Reference proteome</keyword>
<reference evidence="1" key="1">
    <citation type="submission" date="2009-12" db="EMBL/GenBank/DDBJ databases">
        <authorList>
            <person name="Weinstock G."/>
            <person name="Sodergren E."/>
            <person name="Clifton S."/>
            <person name="Fulton L."/>
            <person name="Fulton B."/>
            <person name="Courtney L."/>
            <person name="Fronick C."/>
            <person name="Harrison M."/>
            <person name="Strong C."/>
            <person name="Farmer C."/>
            <person name="Delahaunty K."/>
            <person name="Markovic C."/>
            <person name="Hall O."/>
            <person name="Minx P."/>
            <person name="Tomlinson C."/>
            <person name="Mitreva M."/>
            <person name="Nelson J."/>
            <person name="Hou S."/>
            <person name="Wollam A."/>
            <person name="Pepin K.H."/>
            <person name="Johnson M."/>
            <person name="Bhonagiri V."/>
            <person name="Nash W.E."/>
            <person name="Warren W."/>
            <person name="Chinwalla A."/>
            <person name="Mardis E.R."/>
            <person name="Wilson R.K."/>
        </authorList>
    </citation>
    <scope>NUCLEOTIDE SEQUENCE [LARGE SCALE GENOMIC DNA]</scope>
    <source>
        <strain evidence="1">DSM 4541</strain>
    </source>
</reference>
<protein>
    <submittedName>
        <fullName evidence="1">Uncharacterized protein</fullName>
    </submittedName>
</protein>
<dbReference type="AlphaFoldDB" id="D1P5C5"/>
<dbReference type="EMBL" id="ABXV02000039">
    <property type="protein sequence ID" value="EFB71486.1"/>
    <property type="molecule type" value="Genomic_DNA"/>
</dbReference>
<evidence type="ECO:0000313" key="2">
    <source>
        <dbReference type="Proteomes" id="UP000005512"/>
    </source>
</evidence>